<gene>
    <name evidence="4" type="ORF">TWF730_009781</name>
</gene>
<dbReference type="Pfam" id="PF08550">
    <property type="entry name" value="GATA_AreA"/>
    <property type="match status" value="1"/>
</dbReference>
<dbReference type="GO" id="GO:0006808">
    <property type="term" value="P:regulation of nitrogen utilization"/>
    <property type="evidence" value="ECO:0007669"/>
    <property type="project" value="TreeGrafter"/>
</dbReference>
<evidence type="ECO:0000259" key="3">
    <source>
        <dbReference type="Pfam" id="PF11702"/>
    </source>
</evidence>
<proteinExistence type="predicted"/>
<dbReference type="EMBL" id="JAVHNS010000007">
    <property type="protein sequence ID" value="KAK6349021.1"/>
    <property type="molecule type" value="Genomic_DNA"/>
</dbReference>
<reference evidence="4 5" key="1">
    <citation type="submission" date="2019-10" db="EMBL/GenBank/DDBJ databases">
        <authorList>
            <person name="Palmer J.M."/>
        </authorList>
    </citation>
    <scope>NUCLEOTIDE SEQUENCE [LARGE SCALE GENOMIC DNA]</scope>
    <source>
        <strain evidence="4 5">TWF730</strain>
    </source>
</reference>
<feature type="compositionally biased region" description="Polar residues" evidence="1">
    <location>
        <begin position="181"/>
        <end position="199"/>
    </location>
</feature>
<feature type="compositionally biased region" description="Low complexity" evidence="1">
    <location>
        <begin position="73"/>
        <end position="110"/>
    </location>
</feature>
<dbReference type="Pfam" id="PF11702">
    <property type="entry name" value="DUF3295"/>
    <property type="match status" value="1"/>
</dbReference>
<name>A0AAV9USR0_9PEZI</name>
<feature type="compositionally biased region" description="Acidic residues" evidence="1">
    <location>
        <begin position="310"/>
        <end position="349"/>
    </location>
</feature>
<organism evidence="4 5">
    <name type="scientific">Orbilia blumenaviensis</name>
    <dbReference type="NCBI Taxonomy" id="1796055"/>
    <lineage>
        <taxon>Eukaryota</taxon>
        <taxon>Fungi</taxon>
        <taxon>Dikarya</taxon>
        <taxon>Ascomycota</taxon>
        <taxon>Pezizomycotina</taxon>
        <taxon>Orbiliomycetes</taxon>
        <taxon>Orbiliales</taxon>
        <taxon>Orbiliaceae</taxon>
        <taxon>Orbilia</taxon>
    </lineage>
</organism>
<dbReference type="InterPro" id="IPR021711">
    <property type="entry name" value="DUF3295"/>
</dbReference>
<feature type="region of interest" description="Disordered" evidence="1">
    <location>
        <begin position="304"/>
        <end position="357"/>
    </location>
</feature>
<evidence type="ECO:0000313" key="4">
    <source>
        <dbReference type="EMBL" id="KAK6349021.1"/>
    </source>
</evidence>
<comment type="caution">
    <text evidence="4">The sequence shown here is derived from an EMBL/GenBank/DDBJ whole genome shotgun (WGS) entry which is preliminary data.</text>
</comment>
<dbReference type="PANTHER" id="PTHR28014:SF1">
    <property type="entry name" value="NEGATIVE REGULATOR OF RAS-CAMP PATHWAY"/>
    <property type="match status" value="1"/>
</dbReference>
<dbReference type="InterPro" id="IPR053043">
    <property type="entry name" value="Ras-cAMP_regulatory"/>
</dbReference>
<feature type="region of interest" description="Disordered" evidence="1">
    <location>
        <begin position="73"/>
        <end position="134"/>
    </location>
</feature>
<protein>
    <recommendedName>
        <fullName evidence="6">Nitrogen regulatory protein areA GATA-like domain-containing protein</fullName>
    </recommendedName>
</protein>
<keyword evidence="5" id="KW-1185">Reference proteome</keyword>
<feature type="domain" description="DUF3295" evidence="3">
    <location>
        <begin position="96"/>
        <end position="510"/>
    </location>
</feature>
<feature type="domain" description="Nitrogen regulatory protein areA GATA-like" evidence="2">
    <location>
        <begin position="31"/>
        <end position="58"/>
    </location>
</feature>
<feature type="region of interest" description="Disordered" evidence="1">
    <location>
        <begin position="158"/>
        <end position="211"/>
    </location>
</feature>
<dbReference type="AlphaFoldDB" id="A0AAV9USR0"/>
<dbReference type="GO" id="GO:0005737">
    <property type="term" value="C:cytoplasm"/>
    <property type="evidence" value="ECO:0007669"/>
    <property type="project" value="TreeGrafter"/>
</dbReference>
<dbReference type="Proteomes" id="UP001373714">
    <property type="component" value="Unassembled WGS sequence"/>
</dbReference>
<accession>A0AAV9USR0</accession>
<dbReference type="PANTHER" id="PTHR28014">
    <property type="entry name" value="NEGATIVE REGULATOR OF RAS-CAMP PATHWAY"/>
    <property type="match status" value="1"/>
</dbReference>
<feature type="compositionally biased region" description="Low complexity" evidence="1">
    <location>
        <begin position="200"/>
        <end position="211"/>
    </location>
</feature>
<evidence type="ECO:0008006" key="6">
    <source>
        <dbReference type="Google" id="ProtNLM"/>
    </source>
</evidence>
<sequence>MPSRLDSPVLSLSINNISKIDTHNVDNLFGMWTIFSRCAESLENGRRLENLSWRLWNQETFYTGTVSKFRASAQESEESTSSSASTRSRSSTSSTEDVPALSSSVESASSNDRYTHSSIHSNQSTMSRRGSGRERHINPVGLARLMSNLNNNEVEQLIEEHSKSPTKQPAKPIAVPAAPVTSTITETQKSSNDSTASEDSTGSNSSIKSSHSVVRGFAPGLISNSYRSSTKLCTEVTINEKEVLLTPEPTKPKKGGMFIVGSSPSDASGSYDGASRYGSSALSNSLRRVASGGSKRAAFVDEVQTRTFKEEEEDDFTSDEEGDSAVDDGEWEDSVDDDASDDGSEFDEVEFPRIEEPRQQLVSRRSLLSTLLHQNDRAEALARAGTRSAPAIRSRTSSPNGPSMPPSPSREAPIQVVNARAIPMVKSASAFPQSPRTTRRNMLATELTESLRKHLLWERQQKNKVANAVLRRRHTAYDMQNMTEYPQQGRAGSWNNHFEHGPNEYHLAGW</sequence>
<evidence type="ECO:0000256" key="1">
    <source>
        <dbReference type="SAM" id="MobiDB-lite"/>
    </source>
</evidence>
<feature type="compositionally biased region" description="Polar residues" evidence="1">
    <location>
        <begin position="116"/>
        <end position="128"/>
    </location>
</feature>
<feature type="compositionally biased region" description="Low complexity" evidence="1">
    <location>
        <begin position="169"/>
        <end position="180"/>
    </location>
</feature>
<dbReference type="GO" id="GO:0031930">
    <property type="term" value="P:mitochondria-nucleus signaling pathway"/>
    <property type="evidence" value="ECO:0007669"/>
    <property type="project" value="TreeGrafter"/>
</dbReference>
<dbReference type="InterPro" id="IPR013860">
    <property type="entry name" value="AreA_GATA"/>
</dbReference>
<feature type="region of interest" description="Disordered" evidence="1">
    <location>
        <begin position="382"/>
        <end position="411"/>
    </location>
</feature>
<evidence type="ECO:0000313" key="5">
    <source>
        <dbReference type="Proteomes" id="UP001373714"/>
    </source>
</evidence>
<evidence type="ECO:0000259" key="2">
    <source>
        <dbReference type="Pfam" id="PF08550"/>
    </source>
</evidence>
<dbReference type="GO" id="GO:0000122">
    <property type="term" value="P:negative regulation of transcription by RNA polymerase II"/>
    <property type="evidence" value="ECO:0007669"/>
    <property type="project" value="TreeGrafter"/>
</dbReference>